<keyword evidence="2" id="KW-1185">Reference proteome</keyword>
<organism evidence="1">
    <name type="scientific">Bodo saltans virus</name>
    <dbReference type="NCBI Taxonomy" id="2024608"/>
    <lineage>
        <taxon>Viruses</taxon>
        <taxon>Varidnaviria</taxon>
        <taxon>Bamfordvirae</taxon>
        <taxon>Nucleocytoviricota</taxon>
        <taxon>Megaviricetes</taxon>
        <taxon>Imitervirales</taxon>
        <taxon>Mimiviridae</taxon>
        <taxon>Klosneuvirinae</taxon>
        <taxon>Theiavirus</taxon>
        <taxon>Theiavirus salishense</taxon>
    </lineage>
</organism>
<gene>
    <name evidence="1" type="ORF">BMW23_0562</name>
</gene>
<dbReference type="PANTHER" id="PTHR40036">
    <property type="entry name" value="MACROCIN O-METHYLTRANSFERASE"/>
    <property type="match status" value="1"/>
</dbReference>
<name>A0A2H4UUT3_9VIRU</name>
<dbReference type="SUPFAM" id="SSF53335">
    <property type="entry name" value="S-adenosyl-L-methionine-dependent methyltransferases"/>
    <property type="match status" value="1"/>
</dbReference>
<sequence>MKIGIFAFGNLDSIISLVSLLKCNEKNEFILFLPEIYCDVFFNSGIEIRNLQDEYKNIMTTDKKLCNEKKILYNETNDLDDGYFLFNVSDNVIENIYATCNINKNKCKHKIIFSDDEKSKISYLIEKMDKNCKKIMIETKNKDFDISYLLKEIMDICINEYGDCVFILVNNDEIEKSEKIIDFSALELHDFVLVQKYCDLFIGVSGDVTHMLKDESCDKIPQFVITKDFFSSAFNYSFAPMEIFIQNNEGFIRSISNVVKKTEHCNMDNFLEKLTNFIKNINIYHYSELKRIPILYEKALNYVFEKKMVDDSGLWLEFGVFNGGTLNRISKYTSNLVFGFDSFEGLNNEWDRIEMNGVTYPKGAFSLGGNMPKMNENVVLIKGWFSDTLPEFMNNHDEKIMFMHIDSDIYESAVDILNCTKRKIANGCIIVFDELVGYKNFENNEWKALWEFVTNNNITFEWIGGNDGGFIKRDYTDETLLFEYGKKEGENVSPSCENVAIRILNNPIFEEK</sequence>
<protein>
    <submittedName>
        <fullName evidence="1">Methyltransferase</fullName>
    </submittedName>
</protein>
<dbReference type="GO" id="GO:0032259">
    <property type="term" value="P:methylation"/>
    <property type="evidence" value="ECO:0007669"/>
    <property type="project" value="UniProtKB-KW"/>
</dbReference>
<keyword evidence="1" id="KW-0808">Transferase</keyword>
<dbReference type="Proteomes" id="UP000240325">
    <property type="component" value="Segment"/>
</dbReference>
<dbReference type="EMBL" id="MF782455">
    <property type="protein sequence ID" value="ATZ80609.1"/>
    <property type="molecule type" value="Genomic_DNA"/>
</dbReference>
<dbReference type="Gene3D" id="3.40.50.150">
    <property type="entry name" value="Vaccinia Virus protein VP39"/>
    <property type="match status" value="1"/>
</dbReference>
<accession>A0A2H4UUT3</accession>
<dbReference type="InterPro" id="IPR029063">
    <property type="entry name" value="SAM-dependent_MTases_sf"/>
</dbReference>
<evidence type="ECO:0000313" key="1">
    <source>
        <dbReference type="EMBL" id="ATZ80609.1"/>
    </source>
</evidence>
<proteinExistence type="predicted"/>
<dbReference type="InterPro" id="IPR008884">
    <property type="entry name" value="TylF_MeTrfase"/>
</dbReference>
<dbReference type="GO" id="GO:0008168">
    <property type="term" value="F:methyltransferase activity"/>
    <property type="evidence" value="ECO:0007669"/>
    <property type="project" value="UniProtKB-KW"/>
</dbReference>
<dbReference type="Pfam" id="PF05711">
    <property type="entry name" value="TylF"/>
    <property type="match status" value="1"/>
</dbReference>
<dbReference type="PANTHER" id="PTHR40036:SF1">
    <property type="entry name" value="MACROCIN O-METHYLTRANSFERASE"/>
    <property type="match status" value="1"/>
</dbReference>
<evidence type="ECO:0000313" key="2">
    <source>
        <dbReference type="Proteomes" id="UP000240325"/>
    </source>
</evidence>
<keyword evidence="1" id="KW-0489">Methyltransferase</keyword>
<reference evidence="1" key="1">
    <citation type="journal article" date="2017" name="Elife">
        <title>The kinetoplastid-infecting Bodo saltans virus (BsV), a window into the most abundant giant viruses in the sea.</title>
        <authorList>
            <person name="Deeg C.M."/>
            <person name="Chow C.-E.T."/>
            <person name="Suttle C.A."/>
        </authorList>
    </citation>
    <scope>NUCLEOTIDE SEQUENCE</scope>
    <source>
        <strain evidence="1">NG1</strain>
    </source>
</reference>